<comment type="caution">
    <text evidence="2">The sequence shown here is derived from an EMBL/GenBank/DDBJ whole genome shotgun (WGS) entry which is preliminary data.</text>
</comment>
<dbReference type="RefSeq" id="XP_025343792.1">
    <property type="nucleotide sequence ID" value="XM_025486242.1"/>
</dbReference>
<protein>
    <submittedName>
        <fullName evidence="2">Uncharacterized protein</fullName>
    </submittedName>
</protein>
<dbReference type="AlphaFoldDB" id="A0A2V1AYE4"/>
<dbReference type="VEuPathDB" id="FungiDB:CXQ85_002576"/>
<feature type="region of interest" description="Disordered" evidence="1">
    <location>
        <begin position="193"/>
        <end position="212"/>
    </location>
</feature>
<evidence type="ECO:0000313" key="3">
    <source>
        <dbReference type="Proteomes" id="UP000244309"/>
    </source>
</evidence>
<dbReference type="EMBL" id="PKFO01000010">
    <property type="protein sequence ID" value="PVH22852.1"/>
    <property type="molecule type" value="Genomic_DNA"/>
</dbReference>
<accession>A0A2V1AYE4</accession>
<dbReference type="Proteomes" id="UP000244309">
    <property type="component" value="Unassembled WGS sequence"/>
</dbReference>
<dbReference type="OrthoDB" id="4024787at2759"/>
<sequence>MASGADPSSVSPGNNDSSNKDISLIPQEIDDTDYGKVYEELQSHFHEVYSLSHKLAVTEKAQRQTLYNYRRKIDALLDYMAEFEDRDEDPLDGPLAVDNKKIEDIISRRPELKNTLSPLLQISQDDSPADIKLKKSYNVNLTVDESIPDIPQDELDAVEVNPQETEMWVRRNYPHLVVSKFRPIEVRGKNVREFTDASSSAPKKKRRTISRE</sequence>
<proteinExistence type="predicted"/>
<gene>
    <name evidence="2" type="ORF">CXQ85_002576</name>
</gene>
<feature type="compositionally biased region" description="Polar residues" evidence="1">
    <location>
        <begin position="1"/>
        <end position="21"/>
    </location>
</feature>
<keyword evidence="3" id="KW-1185">Reference proteome</keyword>
<reference evidence="2 3" key="1">
    <citation type="submission" date="2017-12" db="EMBL/GenBank/DDBJ databases">
        <title>Genome Sequence of a Multidrug-Resistant Candida haemulonii Isolate from a Patient with Chronic Leg Ulcers in Israel.</title>
        <authorList>
            <person name="Chow N.A."/>
            <person name="Gade L."/>
            <person name="Batra D."/>
            <person name="Rowe L.A."/>
            <person name="Ben-Ami R."/>
            <person name="Loparev V.N."/>
            <person name="Litvintseva A.P."/>
        </authorList>
    </citation>
    <scope>NUCLEOTIDE SEQUENCE [LARGE SCALE GENOMIC DNA]</scope>
    <source>
        <strain evidence="2 3">B11899</strain>
    </source>
</reference>
<evidence type="ECO:0000256" key="1">
    <source>
        <dbReference type="SAM" id="MobiDB-lite"/>
    </source>
</evidence>
<feature type="region of interest" description="Disordered" evidence="1">
    <location>
        <begin position="1"/>
        <end position="26"/>
    </location>
</feature>
<evidence type="ECO:0000313" key="2">
    <source>
        <dbReference type="EMBL" id="PVH22852.1"/>
    </source>
</evidence>
<feature type="compositionally biased region" description="Basic residues" evidence="1">
    <location>
        <begin position="202"/>
        <end position="212"/>
    </location>
</feature>
<organism evidence="2 3">
    <name type="scientific">Candidozyma haemuli</name>
    <dbReference type="NCBI Taxonomy" id="45357"/>
    <lineage>
        <taxon>Eukaryota</taxon>
        <taxon>Fungi</taxon>
        <taxon>Dikarya</taxon>
        <taxon>Ascomycota</taxon>
        <taxon>Saccharomycotina</taxon>
        <taxon>Pichiomycetes</taxon>
        <taxon>Metschnikowiaceae</taxon>
        <taxon>Candidozyma</taxon>
    </lineage>
</organism>
<name>A0A2V1AYE4_9ASCO</name>
<dbReference type="GeneID" id="37007907"/>